<dbReference type="InterPro" id="IPR000551">
    <property type="entry name" value="MerR-type_HTH_dom"/>
</dbReference>
<dbReference type="PROSITE" id="PS50937">
    <property type="entry name" value="HTH_MERR_2"/>
    <property type="match status" value="1"/>
</dbReference>
<dbReference type="PRINTS" id="PR00040">
    <property type="entry name" value="HTHMERR"/>
</dbReference>
<dbReference type="Pfam" id="PF00376">
    <property type="entry name" value="MerR"/>
    <property type="match status" value="1"/>
</dbReference>
<comment type="caution">
    <text evidence="9">The sequence shown here is derived from an EMBL/GenBank/DDBJ whole genome shotgun (WGS) entry which is preliminary data.</text>
</comment>
<dbReference type="GO" id="GO:0046872">
    <property type="term" value="F:metal ion binding"/>
    <property type="evidence" value="ECO:0007669"/>
    <property type="project" value="UniProtKB-KW"/>
</dbReference>
<evidence type="ECO:0000313" key="10">
    <source>
        <dbReference type="Proteomes" id="UP000283479"/>
    </source>
</evidence>
<dbReference type="NCBIfam" id="TIGR01950">
    <property type="entry name" value="SoxR"/>
    <property type="match status" value="1"/>
</dbReference>
<keyword evidence="2" id="KW-0479">Metal-binding</keyword>
<evidence type="ECO:0000259" key="8">
    <source>
        <dbReference type="PROSITE" id="PS50937"/>
    </source>
</evidence>
<evidence type="ECO:0000256" key="2">
    <source>
        <dbReference type="ARBA" id="ARBA00022723"/>
    </source>
</evidence>
<dbReference type="CDD" id="cd01110">
    <property type="entry name" value="HTH_SoxR"/>
    <property type="match status" value="1"/>
</dbReference>
<dbReference type="RefSeq" id="WP_127953938.1">
    <property type="nucleotide sequence ID" value="NZ_RKLO01000003.1"/>
</dbReference>
<dbReference type="AlphaFoldDB" id="A0A438AWT1"/>
<keyword evidence="6" id="KW-0238">DNA-binding</keyword>
<dbReference type="InterPro" id="IPR047057">
    <property type="entry name" value="MerR_fam"/>
</dbReference>
<dbReference type="InterPro" id="IPR009061">
    <property type="entry name" value="DNA-bd_dom_put_sf"/>
</dbReference>
<evidence type="ECO:0000256" key="4">
    <source>
        <dbReference type="ARBA" id="ARBA00023014"/>
    </source>
</evidence>
<evidence type="ECO:0000313" key="9">
    <source>
        <dbReference type="EMBL" id="RVW03149.1"/>
    </source>
</evidence>
<name>A0A438AWT1_9NOCA</name>
<protein>
    <submittedName>
        <fullName evidence="9">Redox-sensitive transcriptional activator SoxR</fullName>
    </submittedName>
</protein>
<gene>
    <name evidence="9" type="primary">soxR</name>
    <name evidence="9" type="ORF">EGT50_09445</name>
</gene>
<sequence length="151" mass="16899">MQESNAKELTPAELSDRSGVAVSALLFYEREGLISSRRTSGNQRRYKRDMLRRVAFIRVSQRVGIPLPEIHDALSTLPDGHTPTLDDWARLSSRWHADLNRRIEQLTRLRDHLTNCIGCGCLSLPDCALANPHDELGEAGPGARDLDVDLD</sequence>
<dbReference type="PANTHER" id="PTHR30204">
    <property type="entry name" value="REDOX-CYCLING DRUG-SENSING TRANSCRIPTIONAL ACTIVATOR SOXR"/>
    <property type="match status" value="1"/>
</dbReference>
<proteinExistence type="predicted"/>
<dbReference type="InterPro" id="IPR015358">
    <property type="entry name" value="Tscrpt_reg_MerR_DNA-bd"/>
</dbReference>
<keyword evidence="10" id="KW-1185">Reference proteome</keyword>
<keyword evidence="1" id="KW-0001">2Fe-2S</keyword>
<dbReference type="Pfam" id="PF09278">
    <property type="entry name" value="MerR-DNA-bind"/>
    <property type="match status" value="1"/>
</dbReference>
<evidence type="ECO:0000256" key="3">
    <source>
        <dbReference type="ARBA" id="ARBA00023004"/>
    </source>
</evidence>
<dbReference type="OrthoDB" id="9802944at2"/>
<dbReference type="Proteomes" id="UP000283479">
    <property type="component" value="Unassembled WGS sequence"/>
</dbReference>
<feature type="domain" description="HTH merR-type" evidence="8">
    <location>
        <begin position="8"/>
        <end position="76"/>
    </location>
</feature>
<keyword evidence="4" id="KW-0411">Iron-sulfur</keyword>
<keyword evidence="5" id="KW-0805">Transcription regulation</keyword>
<keyword evidence="7" id="KW-0804">Transcription</keyword>
<evidence type="ECO:0000256" key="1">
    <source>
        <dbReference type="ARBA" id="ARBA00022714"/>
    </source>
</evidence>
<dbReference type="PANTHER" id="PTHR30204:SF0">
    <property type="entry name" value="REDOX-SENSITIVE TRANSCRIPTIONAL ACTIVATOR SOXR"/>
    <property type="match status" value="1"/>
</dbReference>
<evidence type="ECO:0000256" key="5">
    <source>
        <dbReference type="ARBA" id="ARBA00023015"/>
    </source>
</evidence>
<reference evidence="9 10" key="1">
    <citation type="submission" date="2018-11" db="EMBL/GenBank/DDBJ databases">
        <title>Rhodococcus spongicola sp. nov. and Rhodococcus xishaensis sp. nov. from marine sponges.</title>
        <authorList>
            <person name="Li L."/>
            <person name="Lin H.W."/>
        </authorList>
    </citation>
    <scope>NUCLEOTIDE SEQUENCE [LARGE SCALE GENOMIC DNA]</scope>
    <source>
        <strain evidence="9 10">LHW51113</strain>
    </source>
</reference>
<evidence type="ECO:0000256" key="6">
    <source>
        <dbReference type="ARBA" id="ARBA00023125"/>
    </source>
</evidence>
<dbReference type="SUPFAM" id="SSF46955">
    <property type="entry name" value="Putative DNA-binding domain"/>
    <property type="match status" value="1"/>
</dbReference>
<accession>A0A438AWT1</accession>
<dbReference type="GO" id="GO:0006979">
    <property type="term" value="P:response to oxidative stress"/>
    <property type="evidence" value="ECO:0007669"/>
    <property type="project" value="InterPro"/>
</dbReference>
<organism evidence="9 10">
    <name type="scientific">Rhodococcus xishaensis</name>
    <dbReference type="NCBI Taxonomy" id="2487364"/>
    <lineage>
        <taxon>Bacteria</taxon>
        <taxon>Bacillati</taxon>
        <taxon>Actinomycetota</taxon>
        <taxon>Actinomycetes</taxon>
        <taxon>Mycobacteriales</taxon>
        <taxon>Nocardiaceae</taxon>
        <taxon>Rhodococcus</taxon>
    </lineage>
</organism>
<dbReference type="GO" id="GO:0003677">
    <property type="term" value="F:DNA binding"/>
    <property type="evidence" value="ECO:0007669"/>
    <property type="project" value="UniProtKB-KW"/>
</dbReference>
<dbReference type="InterPro" id="IPR010211">
    <property type="entry name" value="Redox-sen_tscrpt-act_SoxR"/>
</dbReference>
<dbReference type="Gene3D" id="1.10.1660.10">
    <property type="match status" value="1"/>
</dbReference>
<keyword evidence="3" id="KW-0408">Iron</keyword>
<dbReference type="EMBL" id="RKLO01000003">
    <property type="protein sequence ID" value="RVW03149.1"/>
    <property type="molecule type" value="Genomic_DNA"/>
</dbReference>
<dbReference type="GO" id="GO:0051537">
    <property type="term" value="F:2 iron, 2 sulfur cluster binding"/>
    <property type="evidence" value="ECO:0007669"/>
    <property type="project" value="UniProtKB-KW"/>
</dbReference>
<dbReference type="SMART" id="SM00422">
    <property type="entry name" value="HTH_MERR"/>
    <property type="match status" value="1"/>
</dbReference>
<dbReference type="GO" id="GO:0003700">
    <property type="term" value="F:DNA-binding transcription factor activity"/>
    <property type="evidence" value="ECO:0007669"/>
    <property type="project" value="InterPro"/>
</dbReference>
<evidence type="ECO:0000256" key="7">
    <source>
        <dbReference type="ARBA" id="ARBA00023163"/>
    </source>
</evidence>